<organism evidence="2 3">
    <name type="scientific">Mycena rosella</name>
    <name type="common">Pink bonnet</name>
    <name type="synonym">Agaricus rosellus</name>
    <dbReference type="NCBI Taxonomy" id="1033263"/>
    <lineage>
        <taxon>Eukaryota</taxon>
        <taxon>Fungi</taxon>
        <taxon>Dikarya</taxon>
        <taxon>Basidiomycota</taxon>
        <taxon>Agaricomycotina</taxon>
        <taxon>Agaricomycetes</taxon>
        <taxon>Agaricomycetidae</taxon>
        <taxon>Agaricales</taxon>
        <taxon>Marasmiineae</taxon>
        <taxon>Mycenaceae</taxon>
        <taxon>Mycena</taxon>
    </lineage>
</organism>
<dbReference type="AlphaFoldDB" id="A0AAD7GEZ0"/>
<protein>
    <submittedName>
        <fullName evidence="2">Uncharacterized protein</fullName>
    </submittedName>
</protein>
<name>A0AAD7GEZ0_MYCRO</name>
<feature type="region of interest" description="Disordered" evidence="1">
    <location>
        <begin position="1"/>
        <end position="25"/>
    </location>
</feature>
<dbReference type="Proteomes" id="UP001221757">
    <property type="component" value="Unassembled WGS sequence"/>
</dbReference>
<comment type="caution">
    <text evidence="2">The sequence shown here is derived from an EMBL/GenBank/DDBJ whole genome shotgun (WGS) entry which is preliminary data.</text>
</comment>
<evidence type="ECO:0000313" key="3">
    <source>
        <dbReference type="Proteomes" id="UP001221757"/>
    </source>
</evidence>
<feature type="compositionally biased region" description="Low complexity" evidence="1">
    <location>
        <begin position="118"/>
        <end position="129"/>
    </location>
</feature>
<keyword evidence="3" id="KW-1185">Reference proteome</keyword>
<evidence type="ECO:0000313" key="2">
    <source>
        <dbReference type="EMBL" id="KAJ7685878.1"/>
    </source>
</evidence>
<reference evidence="2" key="1">
    <citation type="submission" date="2023-03" db="EMBL/GenBank/DDBJ databases">
        <title>Massive genome expansion in bonnet fungi (Mycena s.s.) driven by repeated elements and novel gene families across ecological guilds.</title>
        <authorList>
            <consortium name="Lawrence Berkeley National Laboratory"/>
            <person name="Harder C.B."/>
            <person name="Miyauchi S."/>
            <person name="Viragh M."/>
            <person name="Kuo A."/>
            <person name="Thoen E."/>
            <person name="Andreopoulos B."/>
            <person name="Lu D."/>
            <person name="Skrede I."/>
            <person name="Drula E."/>
            <person name="Henrissat B."/>
            <person name="Morin E."/>
            <person name="Kohler A."/>
            <person name="Barry K."/>
            <person name="LaButti K."/>
            <person name="Morin E."/>
            <person name="Salamov A."/>
            <person name="Lipzen A."/>
            <person name="Mereny Z."/>
            <person name="Hegedus B."/>
            <person name="Baldrian P."/>
            <person name="Stursova M."/>
            <person name="Weitz H."/>
            <person name="Taylor A."/>
            <person name="Grigoriev I.V."/>
            <person name="Nagy L.G."/>
            <person name="Martin F."/>
            <person name="Kauserud H."/>
        </authorList>
    </citation>
    <scope>NUCLEOTIDE SEQUENCE</scope>
    <source>
        <strain evidence="2">CBHHK067</strain>
    </source>
</reference>
<proteinExistence type="predicted"/>
<sequence length="150" mass="17112">MSVEPEVNQRLSAQELHKKQPRRWRTDVREPTFDTNLNSSNLPREDQHLALVPLPGFDLRQNFRHRVVSSAAEMCRNDVMVIDGPRGKFCSQLEVVRPSEARYYIEKSVFDEEKKRSPSSSSGAQGGQRSRYRSRPGWSDGTLPAISKGL</sequence>
<evidence type="ECO:0000256" key="1">
    <source>
        <dbReference type="SAM" id="MobiDB-lite"/>
    </source>
</evidence>
<dbReference type="EMBL" id="JARKIE010000102">
    <property type="protein sequence ID" value="KAJ7685878.1"/>
    <property type="molecule type" value="Genomic_DNA"/>
</dbReference>
<feature type="region of interest" description="Disordered" evidence="1">
    <location>
        <begin position="108"/>
        <end position="150"/>
    </location>
</feature>
<accession>A0AAD7GEZ0</accession>
<gene>
    <name evidence="2" type="ORF">B0H17DRAFT_1137356</name>
</gene>